<dbReference type="AlphaFoldDB" id="A0A563DCB2"/>
<evidence type="ECO:0000313" key="4">
    <source>
        <dbReference type="Proteomes" id="UP000319499"/>
    </source>
</evidence>
<name>A0A563DCB2_9FLAO</name>
<dbReference type="InterPro" id="IPR052349">
    <property type="entry name" value="Metallo-hydrolase_Enzymes"/>
</dbReference>
<organism evidence="3 4">
    <name type="scientific">Apibacter muscae</name>
    <dbReference type="NCBI Taxonomy" id="2509004"/>
    <lineage>
        <taxon>Bacteria</taxon>
        <taxon>Pseudomonadati</taxon>
        <taxon>Bacteroidota</taxon>
        <taxon>Flavobacteriia</taxon>
        <taxon>Flavobacteriales</taxon>
        <taxon>Weeksellaceae</taxon>
        <taxon>Apibacter</taxon>
    </lineage>
</organism>
<dbReference type="OrthoDB" id="9815027at2"/>
<evidence type="ECO:0000256" key="1">
    <source>
        <dbReference type="SAM" id="MobiDB-lite"/>
    </source>
</evidence>
<dbReference type="Proteomes" id="UP000319499">
    <property type="component" value="Unassembled WGS sequence"/>
</dbReference>
<dbReference type="NCBIfam" id="NF005312">
    <property type="entry name" value="PRK06846.1"/>
    <property type="match status" value="1"/>
</dbReference>
<proteinExistence type="predicted"/>
<feature type="region of interest" description="Disordered" evidence="1">
    <location>
        <begin position="1"/>
        <end position="25"/>
    </location>
</feature>
<protein>
    <submittedName>
        <fullName evidence="3">Deaminase</fullName>
    </submittedName>
</protein>
<dbReference type="SUPFAM" id="SSF51556">
    <property type="entry name" value="Metallo-dependent hydrolases"/>
    <property type="match status" value="1"/>
</dbReference>
<dbReference type="EMBL" id="SELH01000021">
    <property type="protein sequence ID" value="TWP27709.1"/>
    <property type="molecule type" value="Genomic_DNA"/>
</dbReference>
<evidence type="ECO:0000259" key="2">
    <source>
        <dbReference type="Pfam" id="PF07969"/>
    </source>
</evidence>
<dbReference type="Pfam" id="PF07969">
    <property type="entry name" value="Amidohydro_3"/>
    <property type="match status" value="1"/>
</dbReference>
<dbReference type="PANTHER" id="PTHR32027">
    <property type="entry name" value="CYTOSINE DEAMINASE"/>
    <property type="match status" value="1"/>
</dbReference>
<keyword evidence="4" id="KW-1185">Reference proteome</keyword>
<dbReference type="GO" id="GO:0016814">
    <property type="term" value="F:hydrolase activity, acting on carbon-nitrogen (but not peptide) bonds, in cyclic amidines"/>
    <property type="evidence" value="ECO:0007669"/>
    <property type="project" value="TreeGrafter"/>
</dbReference>
<dbReference type="Gene3D" id="2.30.40.10">
    <property type="entry name" value="Urease, subunit C, domain 1"/>
    <property type="match status" value="1"/>
</dbReference>
<dbReference type="InterPro" id="IPR013108">
    <property type="entry name" value="Amidohydro_3"/>
</dbReference>
<dbReference type="RefSeq" id="WP_146292655.1">
    <property type="nucleotide sequence ID" value="NZ_SELH01000021.1"/>
</dbReference>
<sequence>MNSFTDENTIAQKSSRPGFNKNERKEKDIKLNKQSWKNVRLEVGFEYDEEGEVCNTKTQLFYIESENGIITKIEENKPEASAVDVMGKLMLPPFKDMHIHLDKTNYTEPWKAAKKRNGGVREMIKLEQKNMPAILENSTYKAEKIIELLQSHGVAFARNHFNIEPTSGFKSLENLNKALENKKGMFFTETVAFPQHGIFYTPTASLMKEVAQMDIDFIGGLDPHSLDGSIEKTMDFIFQLALDYNKGVDIHLHDMDEFGLKTVEYITQKVNENPQLKGKTYISHAYVLANLNNTQLRDLSDKLAEAQVGIVSTLPIGSIRMPIPALYEHKVKVRTGNDSIIDHWDTFGTGSILQKANLMAQMYGYRTEFELSRCLRIATTDVLPLNNKGQRAWPKIGDPADWVVVDAFCSAEAVSRLSAVKSLVSKGKMLF</sequence>
<comment type="caution">
    <text evidence="3">The sequence shown here is derived from an EMBL/GenBank/DDBJ whole genome shotgun (WGS) entry which is preliminary data.</text>
</comment>
<reference evidence="3 4" key="1">
    <citation type="submission" date="2019-02" db="EMBL/GenBank/DDBJ databases">
        <title>Apibacter muscae sp. nov.: a novel member of the house fly microbiota.</title>
        <authorList>
            <person name="Park R."/>
        </authorList>
    </citation>
    <scope>NUCLEOTIDE SEQUENCE [LARGE SCALE GENOMIC DNA]</scope>
    <source>
        <strain evidence="3 4">AL1</strain>
    </source>
</reference>
<dbReference type="InterPro" id="IPR011059">
    <property type="entry name" value="Metal-dep_hydrolase_composite"/>
</dbReference>
<dbReference type="PANTHER" id="PTHR32027:SF9">
    <property type="entry name" value="BLL3847 PROTEIN"/>
    <property type="match status" value="1"/>
</dbReference>
<gene>
    <name evidence="3" type="ORF">ETU09_06335</name>
</gene>
<dbReference type="Gene3D" id="3.20.20.140">
    <property type="entry name" value="Metal-dependent hydrolases"/>
    <property type="match status" value="1"/>
</dbReference>
<feature type="domain" description="Amidohydrolase 3" evidence="2">
    <location>
        <begin position="196"/>
        <end position="411"/>
    </location>
</feature>
<accession>A0A563DCB2</accession>
<dbReference type="InterPro" id="IPR032466">
    <property type="entry name" value="Metal_Hydrolase"/>
</dbReference>
<dbReference type="CDD" id="cd01293">
    <property type="entry name" value="Bact_CD"/>
    <property type="match status" value="1"/>
</dbReference>
<evidence type="ECO:0000313" key="3">
    <source>
        <dbReference type="EMBL" id="TWP27709.1"/>
    </source>
</evidence>
<feature type="compositionally biased region" description="Polar residues" evidence="1">
    <location>
        <begin position="1"/>
        <end position="17"/>
    </location>
</feature>